<evidence type="ECO:0000259" key="8">
    <source>
        <dbReference type="Pfam" id="PF00125"/>
    </source>
</evidence>
<evidence type="ECO:0000313" key="9">
    <source>
        <dbReference type="EMBL" id="CAG9325461.1"/>
    </source>
</evidence>
<evidence type="ECO:0000256" key="7">
    <source>
        <dbReference type="ARBA" id="ARBA00023269"/>
    </source>
</evidence>
<name>A0AAU9JIE9_9CILI</name>
<dbReference type="GO" id="GO:0030527">
    <property type="term" value="F:structural constituent of chromatin"/>
    <property type="evidence" value="ECO:0007669"/>
    <property type="project" value="InterPro"/>
</dbReference>
<keyword evidence="4" id="KW-0158">Chromosome</keyword>
<dbReference type="InterPro" id="IPR000164">
    <property type="entry name" value="Histone_H3/CENP-A"/>
</dbReference>
<keyword evidence="6" id="KW-0539">Nucleus</keyword>
<dbReference type="Gene3D" id="1.10.20.10">
    <property type="entry name" value="Histone, subunit A"/>
    <property type="match status" value="1"/>
</dbReference>
<comment type="subcellular location">
    <subcellularLocation>
        <location evidence="2">Chromosome</location>
    </subcellularLocation>
    <subcellularLocation>
        <location evidence="1">Nucleus</location>
    </subcellularLocation>
</comment>
<keyword evidence="5" id="KW-0238">DNA-binding</keyword>
<proteinExistence type="inferred from homology"/>
<accession>A0AAU9JIE9</accession>
<feature type="domain" description="Core Histone H2A/H2B/H3" evidence="8">
    <location>
        <begin position="22"/>
        <end position="111"/>
    </location>
</feature>
<evidence type="ECO:0000256" key="3">
    <source>
        <dbReference type="ARBA" id="ARBA00010343"/>
    </source>
</evidence>
<dbReference type="GO" id="GO:0005634">
    <property type="term" value="C:nucleus"/>
    <property type="evidence" value="ECO:0007669"/>
    <property type="project" value="UniProtKB-SubCell"/>
</dbReference>
<evidence type="ECO:0000256" key="6">
    <source>
        <dbReference type="ARBA" id="ARBA00023242"/>
    </source>
</evidence>
<dbReference type="Proteomes" id="UP001162131">
    <property type="component" value="Unassembled WGS sequence"/>
</dbReference>
<evidence type="ECO:0000256" key="5">
    <source>
        <dbReference type="ARBA" id="ARBA00023125"/>
    </source>
</evidence>
<dbReference type="InterPro" id="IPR009072">
    <property type="entry name" value="Histone-fold"/>
</dbReference>
<dbReference type="SUPFAM" id="SSF47113">
    <property type="entry name" value="Histone-fold"/>
    <property type="match status" value="1"/>
</dbReference>
<dbReference type="GO" id="GO:0046982">
    <property type="term" value="F:protein heterodimerization activity"/>
    <property type="evidence" value="ECO:0007669"/>
    <property type="project" value="InterPro"/>
</dbReference>
<gene>
    <name evidence="9" type="ORF">BSTOLATCC_MIC38715</name>
</gene>
<reference evidence="9" key="1">
    <citation type="submission" date="2021-09" db="EMBL/GenBank/DDBJ databases">
        <authorList>
            <consortium name="AG Swart"/>
            <person name="Singh M."/>
            <person name="Singh A."/>
            <person name="Seah K."/>
            <person name="Emmerich C."/>
        </authorList>
    </citation>
    <scope>NUCLEOTIDE SEQUENCE</scope>
    <source>
        <strain evidence="9">ATCC30299</strain>
    </source>
</reference>
<evidence type="ECO:0000256" key="4">
    <source>
        <dbReference type="ARBA" id="ARBA00022454"/>
    </source>
</evidence>
<dbReference type="InterPro" id="IPR007125">
    <property type="entry name" value="H2A/H2B/H3"/>
</dbReference>
<dbReference type="GO" id="GO:0003677">
    <property type="term" value="F:DNA binding"/>
    <property type="evidence" value="ECO:0007669"/>
    <property type="project" value="UniProtKB-KW"/>
</dbReference>
<keyword evidence="7" id="KW-0544">Nucleosome core</keyword>
<sequence>MSKFVKEIEEAPKTKIIERYPPGVRALKEIRKYQHSTDLLISKPGFARLVKSISYNVTKDDSIKWSKLGIEALQHTAEDFLVGLFEDSNLCALHAKRVTLLVKDMQLARRIRGRFEKIVNRT</sequence>
<evidence type="ECO:0000256" key="2">
    <source>
        <dbReference type="ARBA" id="ARBA00004286"/>
    </source>
</evidence>
<evidence type="ECO:0000313" key="10">
    <source>
        <dbReference type="Proteomes" id="UP001162131"/>
    </source>
</evidence>
<protein>
    <recommendedName>
        <fullName evidence="8">Core Histone H2A/H2B/H3 domain-containing protein</fullName>
    </recommendedName>
</protein>
<comment type="similarity">
    <text evidence="3">Belongs to the histone H3 family.</text>
</comment>
<dbReference type="FunFam" id="1.10.20.10:FF:000085">
    <property type="entry name" value="Histone H3.2"/>
    <property type="match status" value="1"/>
</dbReference>
<dbReference type="CDD" id="cd22911">
    <property type="entry name" value="HFD_H3"/>
    <property type="match status" value="1"/>
</dbReference>
<evidence type="ECO:0000256" key="1">
    <source>
        <dbReference type="ARBA" id="ARBA00004123"/>
    </source>
</evidence>
<dbReference type="PRINTS" id="PR00622">
    <property type="entry name" value="HISTONEH3"/>
</dbReference>
<comment type="caution">
    <text evidence="9">The sequence shown here is derived from an EMBL/GenBank/DDBJ whole genome shotgun (WGS) entry which is preliminary data.</text>
</comment>
<dbReference type="PANTHER" id="PTHR45810">
    <property type="entry name" value="HISTONE H3.2"/>
    <property type="match status" value="1"/>
</dbReference>
<organism evidence="9 10">
    <name type="scientific">Blepharisma stoltei</name>
    <dbReference type="NCBI Taxonomy" id="1481888"/>
    <lineage>
        <taxon>Eukaryota</taxon>
        <taxon>Sar</taxon>
        <taxon>Alveolata</taxon>
        <taxon>Ciliophora</taxon>
        <taxon>Postciliodesmatophora</taxon>
        <taxon>Heterotrichea</taxon>
        <taxon>Heterotrichida</taxon>
        <taxon>Blepharismidae</taxon>
        <taxon>Blepharisma</taxon>
    </lineage>
</organism>
<dbReference type="Pfam" id="PF00125">
    <property type="entry name" value="Histone"/>
    <property type="match status" value="1"/>
</dbReference>
<dbReference type="GO" id="GO:0000786">
    <property type="term" value="C:nucleosome"/>
    <property type="evidence" value="ECO:0007669"/>
    <property type="project" value="UniProtKB-KW"/>
</dbReference>
<dbReference type="SMART" id="SM00428">
    <property type="entry name" value="H3"/>
    <property type="match status" value="1"/>
</dbReference>
<dbReference type="AlphaFoldDB" id="A0AAU9JIE9"/>
<dbReference type="EMBL" id="CAJZBQ010000038">
    <property type="protein sequence ID" value="CAG9325461.1"/>
    <property type="molecule type" value="Genomic_DNA"/>
</dbReference>
<keyword evidence="10" id="KW-1185">Reference proteome</keyword>